<keyword evidence="6" id="KW-0406">Ion transport</keyword>
<dbReference type="EMBL" id="DXHS01000007">
    <property type="protein sequence ID" value="HIW01766.1"/>
    <property type="molecule type" value="Genomic_DNA"/>
</dbReference>
<feature type="transmembrane region" description="Helical" evidence="8">
    <location>
        <begin position="187"/>
        <end position="206"/>
    </location>
</feature>
<keyword evidence="5 8" id="KW-1133">Transmembrane helix</keyword>
<accession>A0A9D1PZ72</accession>
<feature type="transmembrane region" description="Helical" evidence="8">
    <location>
        <begin position="278"/>
        <end position="295"/>
    </location>
</feature>
<dbReference type="Proteomes" id="UP000823990">
    <property type="component" value="Unassembled WGS sequence"/>
</dbReference>
<feature type="transmembrane region" description="Helical" evidence="8">
    <location>
        <begin position="6"/>
        <end position="24"/>
    </location>
</feature>
<evidence type="ECO:0000256" key="2">
    <source>
        <dbReference type="ARBA" id="ARBA00022448"/>
    </source>
</evidence>
<dbReference type="PANTHER" id="PTHR32024">
    <property type="entry name" value="TRK SYSTEM POTASSIUM UPTAKE PROTEIN TRKG-RELATED"/>
    <property type="match status" value="1"/>
</dbReference>
<evidence type="ECO:0000256" key="5">
    <source>
        <dbReference type="ARBA" id="ARBA00022989"/>
    </source>
</evidence>
<reference evidence="9" key="2">
    <citation type="submission" date="2021-04" db="EMBL/GenBank/DDBJ databases">
        <authorList>
            <person name="Gilroy R."/>
        </authorList>
    </citation>
    <scope>NUCLEOTIDE SEQUENCE</scope>
    <source>
        <strain evidence="9">12435</strain>
    </source>
</reference>
<evidence type="ECO:0000256" key="7">
    <source>
        <dbReference type="ARBA" id="ARBA00023136"/>
    </source>
</evidence>
<protein>
    <submittedName>
        <fullName evidence="9">Trk family potassium uptake protein</fullName>
    </submittedName>
</protein>
<feature type="transmembrane region" description="Helical" evidence="8">
    <location>
        <begin position="226"/>
        <end position="245"/>
    </location>
</feature>
<keyword evidence="7 8" id="KW-0472">Membrane</keyword>
<reference evidence="9" key="1">
    <citation type="journal article" date="2021" name="PeerJ">
        <title>Extensive microbial diversity within the chicken gut microbiome revealed by metagenomics and culture.</title>
        <authorList>
            <person name="Gilroy R."/>
            <person name="Ravi A."/>
            <person name="Getino M."/>
            <person name="Pursley I."/>
            <person name="Horton D.L."/>
            <person name="Alikhan N.F."/>
            <person name="Baker D."/>
            <person name="Gharbi K."/>
            <person name="Hall N."/>
            <person name="Watson M."/>
            <person name="Adriaenssens E.M."/>
            <person name="Foster-Nyarko E."/>
            <person name="Jarju S."/>
            <person name="Secka A."/>
            <person name="Antonio M."/>
            <person name="Oren A."/>
            <person name="Chaudhuri R.R."/>
            <person name="La Ragione R."/>
            <person name="Hildebrand F."/>
            <person name="Pallen M.J."/>
        </authorList>
    </citation>
    <scope>NUCLEOTIDE SEQUENCE</scope>
    <source>
        <strain evidence="9">12435</strain>
    </source>
</reference>
<evidence type="ECO:0000313" key="9">
    <source>
        <dbReference type="EMBL" id="HIW01766.1"/>
    </source>
</evidence>
<dbReference type="GO" id="GO:0030001">
    <property type="term" value="P:metal ion transport"/>
    <property type="evidence" value="ECO:0007669"/>
    <property type="project" value="UniProtKB-ARBA"/>
</dbReference>
<organism evidence="9 10">
    <name type="scientific">Candidatus Protoclostridium stercorigallinarum</name>
    <dbReference type="NCBI Taxonomy" id="2838741"/>
    <lineage>
        <taxon>Bacteria</taxon>
        <taxon>Bacillati</taxon>
        <taxon>Bacillota</taxon>
        <taxon>Clostridia</taxon>
        <taxon>Candidatus Protoclostridium</taxon>
    </lineage>
</organism>
<feature type="transmembrane region" description="Helical" evidence="8">
    <location>
        <begin position="340"/>
        <end position="364"/>
    </location>
</feature>
<keyword evidence="2" id="KW-0813">Transport</keyword>
<feature type="transmembrane region" description="Helical" evidence="8">
    <location>
        <begin position="67"/>
        <end position="90"/>
    </location>
</feature>
<dbReference type="GO" id="GO:0008324">
    <property type="term" value="F:monoatomic cation transmembrane transporter activity"/>
    <property type="evidence" value="ECO:0007669"/>
    <property type="project" value="InterPro"/>
</dbReference>
<dbReference type="GO" id="GO:0005886">
    <property type="term" value="C:plasma membrane"/>
    <property type="evidence" value="ECO:0007669"/>
    <property type="project" value="UniProtKB-SubCell"/>
</dbReference>
<evidence type="ECO:0000256" key="8">
    <source>
        <dbReference type="SAM" id="Phobius"/>
    </source>
</evidence>
<evidence type="ECO:0000256" key="4">
    <source>
        <dbReference type="ARBA" id="ARBA00022692"/>
    </source>
</evidence>
<keyword evidence="4 8" id="KW-0812">Transmembrane</keyword>
<name>A0A9D1PZ72_9FIRM</name>
<sequence>MTPARLLVLGFLAIIAVGTILLILPISSKTREVTPFIDAMFTTVSASCVTGLISVDTNAHWSLFGQIVILILIQTGGVGFMTFVFAFLRLSGKKISLKSRTVMQEAVAAPELGGMGRLTGTILGGTFICEAIGAGVLCFAFVPELGAEGVWVAVFTAVSAFCNAGFDLMGGRGNGEFISLTEFSGNPVVCLTVPLLIIIGGLGFFVWHDIRKNRHHVSRYGLHTKIVLVTTAAFIIIPTLIIMCAETDLTITERIFSSFFTAVSPRTAGFNVLDLNNVRLVTVFLTIILMCIGGASGSTAGGIKVNTFAVLVLSLFSIARRKNSVEAFGKRIDEENIKTATQFVTMYLSVAIVGVIMICLFEMGNPYEMSLTDIVFEVASGIGTVGLTLGITPHLGAGSLVVLAMLMYLGRVGCLTFMLCFRAPSDPVAILPQESVRIG</sequence>
<keyword evidence="3" id="KW-1003">Cell membrane</keyword>
<evidence type="ECO:0000256" key="6">
    <source>
        <dbReference type="ARBA" id="ARBA00023065"/>
    </source>
</evidence>
<feature type="transmembrane region" description="Helical" evidence="8">
    <location>
        <begin position="36"/>
        <end position="55"/>
    </location>
</feature>
<evidence type="ECO:0000256" key="3">
    <source>
        <dbReference type="ARBA" id="ARBA00022475"/>
    </source>
</evidence>
<feature type="transmembrane region" description="Helical" evidence="8">
    <location>
        <begin position="149"/>
        <end position="166"/>
    </location>
</feature>
<dbReference type="PANTHER" id="PTHR32024:SF1">
    <property type="entry name" value="KTR SYSTEM POTASSIUM UPTAKE PROTEIN B"/>
    <property type="match status" value="1"/>
</dbReference>
<dbReference type="AlphaFoldDB" id="A0A9D1PZ72"/>
<comment type="subcellular location">
    <subcellularLocation>
        <location evidence="1">Cell membrane</location>
        <topology evidence="1">Multi-pass membrane protein</topology>
    </subcellularLocation>
</comment>
<gene>
    <name evidence="9" type="ORF">H9892_00275</name>
</gene>
<dbReference type="InterPro" id="IPR003445">
    <property type="entry name" value="Cat_transpt"/>
</dbReference>
<feature type="transmembrane region" description="Helical" evidence="8">
    <location>
        <begin position="384"/>
        <end position="409"/>
    </location>
</feature>
<evidence type="ECO:0000313" key="10">
    <source>
        <dbReference type="Proteomes" id="UP000823990"/>
    </source>
</evidence>
<proteinExistence type="predicted"/>
<evidence type="ECO:0000256" key="1">
    <source>
        <dbReference type="ARBA" id="ARBA00004651"/>
    </source>
</evidence>
<comment type="caution">
    <text evidence="9">The sequence shown here is derived from an EMBL/GenBank/DDBJ whole genome shotgun (WGS) entry which is preliminary data.</text>
</comment>
<feature type="transmembrane region" description="Helical" evidence="8">
    <location>
        <begin position="122"/>
        <end position="143"/>
    </location>
</feature>
<dbReference type="Pfam" id="PF02386">
    <property type="entry name" value="TrkH"/>
    <property type="match status" value="1"/>
</dbReference>